<feature type="domain" description="GP-PDE" evidence="1">
    <location>
        <begin position="39"/>
        <end position="279"/>
    </location>
</feature>
<dbReference type="GO" id="GO:0008081">
    <property type="term" value="F:phosphoric diester hydrolase activity"/>
    <property type="evidence" value="ECO:0007669"/>
    <property type="project" value="InterPro"/>
</dbReference>
<gene>
    <name evidence="2" type="ORF">DT065_07540</name>
</gene>
<proteinExistence type="predicted"/>
<dbReference type="EMBL" id="CP031092">
    <property type="protein sequence ID" value="AXF55894.1"/>
    <property type="molecule type" value="Genomic_DNA"/>
</dbReference>
<dbReference type="RefSeq" id="WP_114372188.1">
    <property type="nucleotide sequence ID" value="NZ_CP031092.1"/>
</dbReference>
<dbReference type="Pfam" id="PF03009">
    <property type="entry name" value="GDPD"/>
    <property type="match status" value="1"/>
</dbReference>
<dbReference type="Proteomes" id="UP000252100">
    <property type="component" value="Chromosome"/>
</dbReference>
<dbReference type="SUPFAM" id="SSF51695">
    <property type="entry name" value="PLC-like phosphodiesterases"/>
    <property type="match status" value="1"/>
</dbReference>
<dbReference type="Pfam" id="PF22888">
    <property type="entry name" value="FIMAH"/>
    <property type="match status" value="1"/>
</dbReference>
<evidence type="ECO:0000313" key="3">
    <source>
        <dbReference type="Proteomes" id="UP000252100"/>
    </source>
</evidence>
<dbReference type="OrthoDB" id="384721at2"/>
<protein>
    <submittedName>
        <fullName evidence="2">Glycerophosphodiester phosphodiesterase</fullName>
    </submittedName>
</protein>
<dbReference type="AlphaFoldDB" id="A0A345BY63"/>
<dbReference type="Gene3D" id="3.20.20.190">
    <property type="entry name" value="Phosphatidylinositol (PI) phosphodiesterase"/>
    <property type="match status" value="1"/>
</dbReference>
<dbReference type="GO" id="GO:0006629">
    <property type="term" value="P:lipid metabolic process"/>
    <property type="evidence" value="ECO:0007669"/>
    <property type="project" value="InterPro"/>
</dbReference>
<dbReference type="InterPro" id="IPR017946">
    <property type="entry name" value="PLC-like_Pdiesterase_TIM-brl"/>
</dbReference>
<dbReference type="KEGG" id="rue:DT065_07540"/>
<dbReference type="InterPro" id="IPR054470">
    <property type="entry name" value="FIMAH_dom"/>
</dbReference>
<dbReference type="PANTHER" id="PTHR46211:SF7">
    <property type="entry name" value="GLYCEROPHOSPHODIESTER PHOSPHODIESTERASE"/>
    <property type="match status" value="1"/>
</dbReference>
<dbReference type="PROSITE" id="PS51704">
    <property type="entry name" value="GP_PDE"/>
    <property type="match status" value="1"/>
</dbReference>
<sequence length="371" mass="41913">MEHMLKNFFIVGIMAIGISMLPQLQHHVSANEEDESDQLLNIAHRGASGHAPENTMAAFDRALDMNADFIEIDIHMSEDEEVVAIHDSTVDRTTDASGSVDEFTLNELKQLDAGSWFDSEFAGEEIPTLEEILDEYGGDIGILIEIKDPADYPGIEEKVANALEERNMEDPNDEEMIVQSFDHDSVEYFADLMPQVPLAVLVDNPEDISDERLSHFSAFADYTNPNHLMVTQNLVDRVHGQGMKMTPWTVNAQLRMEHLIDYGIDGIITDYPDRFNEAILDFPSTALIKASVERFDNEGAIEKNEDAVHSLELHLTAVSHYEDQEEADKVVQHMEKGFKDLLNRQQDNGLISEEAYSTLMSQTDDLIDKWR</sequence>
<accession>A0A345BY63</accession>
<name>A0A345BY63_9BACI</name>
<dbReference type="PANTHER" id="PTHR46211">
    <property type="entry name" value="GLYCEROPHOSPHORYL DIESTER PHOSPHODIESTERASE"/>
    <property type="match status" value="1"/>
</dbReference>
<reference evidence="2 3" key="1">
    <citation type="journal article" date="2018" name="J. Microbiol.">
        <title>Salicibibacter kimchii gen. nov., sp. nov., a moderately halophilic and alkalitolerant bacterium in the family Bacillaceae, isolated from kimchi.</title>
        <authorList>
            <person name="Jang J.Y."/>
            <person name="Oh Y.J."/>
            <person name="Lim S.K."/>
            <person name="Park H.K."/>
            <person name="Lee C."/>
            <person name="Kim J.Y."/>
            <person name="Lee M.A."/>
            <person name="Choi H.J."/>
        </authorList>
    </citation>
    <scope>NUCLEOTIDE SEQUENCE [LARGE SCALE GENOMIC DNA]</scope>
    <source>
        <strain evidence="2 3">NKC1-1</strain>
    </source>
</reference>
<evidence type="ECO:0000313" key="2">
    <source>
        <dbReference type="EMBL" id="AXF55894.1"/>
    </source>
</evidence>
<evidence type="ECO:0000259" key="1">
    <source>
        <dbReference type="PROSITE" id="PS51704"/>
    </source>
</evidence>
<keyword evidence="3" id="KW-1185">Reference proteome</keyword>
<organism evidence="2 3">
    <name type="scientific">Salicibibacter kimchii</name>
    <dbReference type="NCBI Taxonomy" id="2099786"/>
    <lineage>
        <taxon>Bacteria</taxon>
        <taxon>Bacillati</taxon>
        <taxon>Bacillota</taxon>
        <taxon>Bacilli</taxon>
        <taxon>Bacillales</taxon>
        <taxon>Bacillaceae</taxon>
        <taxon>Salicibibacter</taxon>
    </lineage>
</organism>
<dbReference type="InterPro" id="IPR030395">
    <property type="entry name" value="GP_PDE_dom"/>
</dbReference>